<proteinExistence type="predicted"/>
<accession>S7MPZ7</accession>
<dbReference type="SUPFAM" id="SSF81321">
    <property type="entry name" value="Family A G protein-coupled receptor-like"/>
    <property type="match status" value="1"/>
</dbReference>
<dbReference type="GO" id="GO:0004930">
    <property type="term" value="F:G protein-coupled receptor activity"/>
    <property type="evidence" value="ECO:0007669"/>
    <property type="project" value="UniProtKB-KW"/>
</dbReference>
<dbReference type="AlphaFoldDB" id="S7MPZ7"/>
<dbReference type="PRINTS" id="PR00245">
    <property type="entry name" value="OLFACTORYR"/>
</dbReference>
<organism evidence="9 10">
    <name type="scientific">Myotis brandtii</name>
    <name type="common">Brandt's bat</name>
    <dbReference type="NCBI Taxonomy" id="109478"/>
    <lineage>
        <taxon>Eukaryota</taxon>
        <taxon>Metazoa</taxon>
        <taxon>Chordata</taxon>
        <taxon>Craniata</taxon>
        <taxon>Vertebrata</taxon>
        <taxon>Euteleostomi</taxon>
        <taxon>Mammalia</taxon>
        <taxon>Eutheria</taxon>
        <taxon>Laurasiatheria</taxon>
        <taxon>Chiroptera</taxon>
        <taxon>Yangochiroptera</taxon>
        <taxon>Vespertilionidae</taxon>
        <taxon>Myotis</taxon>
    </lineage>
</organism>
<evidence type="ECO:0000256" key="7">
    <source>
        <dbReference type="ARBA" id="ARBA00023224"/>
    </source>
</evidence>
<keyword evidence="4" id="KW-0297">G-protein coupled receptor</keyword>
<reference evidence="9 10" key="1">
    <citation type="journal article" date="2013" name="Nat. Commun.">
        <title>Genome analysis reveals insights into physiology and longevity of the Brandt's bat Myotis brandtii.</title>
        <authorList>
            <person name="Seim I."/>
            <person name="Fang X."/>
            <person name="Xiong Z."/>
            <person name="Lobanov A.V."/>
            <person name="Huang Z."/>
            <person name="Ma S."/>
            <person name="Feng Y."/>
            <person name="Turanov A.A."/>
            <person name="Zhu Y."/>
            <person name="Lenz T.L."/>
            <person name="Gerashchenko M.V."/>
            <person name="Fan D."/>
            <person name="Hee Yim S."/>
            <person name="Yao X."/>
            <person name="Jordan D."/>
            <person name="Xiong Y."/>
            <person name="Ma Y."/>
            <person name="Lyapunov A.N."/>
            <person name="Chen G."/>
            <person name="Kulakova O.I."/>
            <person name="Sun Y."/>
            <person name="Lee S.G."/>
            <person name="Bronson R.T."/>
            <person name="Moskalev A.A."/>
            <person name="Sunyaev S.R."/>
            <person name="Zhang G."/>
            <person name="Krogh A."/>
            <person name="Wang J."/>
            <person name="Gladyshev V.N."/>
        </authorList>
    </citation>
    <scope>NUCLEOTIDE SEQUENCE [LARGE SCALE GENOMIC DNA]</scope>
</reference>
<comment type="subcellular location">
    <subcellularLocation>
        <location evidence="1">Membrane</location>
        <topology evidence="1">Multi-pass membrane protein</topology>
    </subcellularLocation>
</comment>
<dbReference type="Gene3D" id="1.20.1070.10">
    <property type="entry name" value="Rhodopsin 7-helix transmembrane proteins"/>
    <property type="match status" value="1"/>
</dbReference>
<evidence type="ECO:0000256" key="5">
    <source>
        <dbReference type="ARBA" id="ARBA00023136"/>
    </source>
</evidence>
<dbReference type="Pfam" id="PF13853">
    <property type="entry name" value="7tm_4"/>
    <property type="match status" value="1"/>
</dbReference>
<keyword evidence="7" id="KW-0807">Transducer</keyword>
<dbReference type="GO" id="GO:0016020">
    <property type="term" value="C:membrane"/>
    <property type="evidence" value="ECO:0007669"/>
    <property type="project" value="UniProtKB-SubCell"/>
</dbReference>
<protein>
    <submittedName>
        <fullName evidence="9">Olfactory receptor-like protein OLF4</fullName>
    </submittedName>
</protein>
<dbReference type="Proteomes" id="UP000052978">
    <property type="component" value="Unassembled WGS sequence"/>
</dbReference>
<dbReference type="PANTHER" id="PTHR48001">
    <property type="entry name" value="OLFACTORY RECEPTOR"/>
    <property type="match status" value="1"/>
</dbReference>
<name>S7MPZ7_MYOBR</name>
<dbReference type="GO" id="GO:0004984">
    <property type="term" value="F:olfactory receptor activity"/>
    <property type="evidence" value="ECO:0007669"/>
    <property type="project" value="InterPro"/>
</dbReference>
<keyword evidence="2 8" id="KW-0812">Transmembrane</keyword>
<keyword evidence="3 8" id="KW-1133">Transmembrane helix</keyword>
<keyword evidence="5 8" id="KW-0472">Membrane</keyword>
<evidence type="ECO:0000256" key="1">
    <source>
        <dbReference type="ARBA" id="ARBA00004141"/>
    </source>
</evidence>
<feature type="transmembrane region" description="Helical" evidence="8">
    <location>
        <begin position="12"/>
        <end position="34"/>
    </location>
</feature>
<evidence type="ECO:0000256" key="6">
    <source>
        <dbReference type="ARBA" id="ARBA00023170"/>
    </source>
</evidence>
<keyword evidence="10" id="KW-1185">Reference proteome</keyword>
<sequence length="175" mass="19918">MLWNNQTQSKVITYEACITQMYFVILFAEMHVFFLTWKAYDCFMTICYHLHCMVTMNPRLCGLLALICWIMNVLHSFLQCLMALRWSFCMDMEIPHFFCELSQMIKLACSDTILTIMEQEEVEKPSGAIGASSRCLHSLMALSDQDQCQALAVGVSGAVMSSGCERQLPAMIVPQ</sequence>
<gene>
    <name evidence="9" type="ORF">D623_10002475</name>
</gene>
<dbReference type="EMBL" id="KE161994">
    <property type="protein sequence ID" value="EPQ06346.1"/>
    <property type="molecule type" value="Genomic_DNA"/>
</dbReference>
<evidence type="ECO:0000256" key="2">
    <source>
        <dbReference type="ARBA" id="ARBA00022692"/>
    </source>
</evidence>
<evidence type="ECO:0000256" key="3">
    <source>
        <dbReference type="ARBA" id="ARBA00022989"/>
    </source>
</evidence>
<keyword evidence="6 9" id="KW-0675">Receptor</keyword>
<feature type="transmembrane region" description="Helical" evidence="8">
    <location>
        <begin position="63"/>
        <end position="84"/>
    </location>
</feature>
<evidence type="ECO:0000256" key="4">
    <source>
        <dbReference type="ARBA" id="ARBA00023040"/>
    </source>
</evidence>
<evidence type="ECO:0000313" key="10">
    <source>
        <dbReference type="Proteomes" id="UP000052978"/>
    </source>
</evidence>
<dbReference type="InterPro" id="IPR000725">
    <property type="entry name" value="Olfact_rcpt"/>
</dbReference>
<evidence type="ECO:0000313" key="9">
    <source>
        <dbReference type="EMBL" id="EPQ06346.1"/>
    </source>
</evidence>
<evidence type="ECO:0000256" key="8">
    <source>
        <dbReference type="SAM" id="Phobius"/>
    </source>
</evidence>